<keyword evidence="3" id="KW-0998">Cell outer membrane</keyword>
<name>A0A4U0QMU4_9RHOB</name>
<dbReference type="OrthoDB" id="9796221at2"/>
<evidence type="ECO:0000313" key="7">
    <source>
        <dbReference type="Proteomes" id="UP000306223"/>
    </source>
</evidence>
<feature type="domain" description="TonB-dependent receptor-like beta-barrel" evidence="5">
    <location>
        <begin position="6"/>
        <end position="112"/>
    </location>
</feature>
<protein>
    <submittedName>
        <fullName evidence="6">TonB-dependent receptor</fullName>
    </submittedName>
</protein>
<dbReference type="SUPFAM" id="SSF56935">
    <property type="entry name" value="Porins"/>
    <property type="match status" value="1"/>
</dbReference>
<gene>
    <name evidence="6" type="ORF">FA740_14295</name>
</gene>
<dbReference type="GO" id="GO:0009279">
    <property type="term" value="C:cell outer membrane"/>
    <property type="evidence" value="ECO:0007669"/>
    <property type="project" value="UniProtKB-SubCell"/>
</dbReference>
<dbReference type="Gene3D" id="2.40.170.20">
    <property type="entry name" value="TonB-dependent receptor, beta-barrel domain"/>
    <property type="match status" value="1"/>
</dbReference>
<organism evidence="6 7">
    <name type="scientific">Paracoccus hibiscisoli</name>
    <dbReference type="NCBI Taxonomy" id="2023261"/>
    <lineage>
        <taxon>Bacteria</taxon>
        <taxon>Pseudomonadati</taxon>
        <taxon>Pseudomonadota</taxon>
        <taxon>Alphaproteobacteria</taxon>
        <taxon>Rhodobacterales</taxon>
        <taxon>Paracoccaceae</taxon>
        <taxon>Paracoccus</taxon>
    </lineage>
</organism>
<dbReference type="Proteomes" id="UP000306223">
    <property type="component" value="Unassembled WGS sequence"/>
</dbReference>
<evidence type="ECO:0000259" key="5">
    <source>
        <dbReference type="Pfam" id="PF00593"/>
    </source>
</evidence>
<evidence type="ECO:0000313" key="6">
    <source>
        <dbReference type="EMBL" id="TJZ82800.1"/>
    </source>
</evidence>
<dbReference type="InterPro" id="IPR036942">
    <property type="entry name" value="Beta-barrel_TonB_sf"/>
</dbReference>
<sequence>MVKCVPTGDELYDSFLGGAPSPDLTEGIGRNLEAVISDAASDLWSQGDRLAVNGTLFRNHIRDRIERTNAPFPTPAYVNIDRAYLCGEELEASYASGNWQLGAAIAMVSGQDQDSADLDSLRNDRMTLNAALAGQPRPAAGCAQDAGRRARRSAARIARAMGCMTSLPPGSGNRAWRRAPTSAWASIT</sequence>
<comment type="caution">
    <text evidence="6">The sequence shown here is derived from an EMBL/GenBank/DDBJ whole genome shotgun (WGS) entry which is preliminary data.</text>
</comment>
<dbReference type="Pfam" id="PF00593">
    <property type="entry name" value="TonB_dep_Rec_b-barrel"/>
    <property type="match status" value="1"/>
</dbReference>
<keyword evidence="6" id="KW-0675">Receptor</keyword>
<dbReference type="InterPro" id="IPR000531">
    <property type="entry name" value="Beta-barrel_TonB"/>
</dbReference>
<dbReference type="AlphaFoldDB" id="A0A4U0QMU4"/>
<feature type="region of interest" description="Disordered" evidence="4">
    <location>
        <begin position="169"/>
        <end position="188"/>
    </location>
</feature>
<evidence type="ECO:0000256" key="4">
    <source>
        <dbReference type="SAM" id="MobiDB-lite"/>
    </source>
</evidence>
<reference evidence="6 7" key="1">
    <citation type="submission" date="2019-04" db="EMBL/GenBank/DDBJ databases">
        <authorList>
            <person name="Li J."/>
        </authorList>
    </citation>
    <scope>NUCLEOTIDE SEQUENCE [LARGE SCALE GENOMIC DNA]</scope>
    <source>
        <strain evidence="6 7">CCTCC AB2016182</strain>
    </source>
</reference>
<evidence type="ECO:0000256" key="2">
    <source>
        <dbReference type="ARBA" id="ARBA00023136"/>
    </source>
</evidence>
<keyword evidence="2" id="KW-0472">Membrane</keyword>
<comment type="subcellular location">
    <subcellularLocation>
        <location evidence="1">Cell outer membrane</location>
    </subcellularLocation>
</comment>
<evidence type="ECO:0000256" key="3">
    <source>
        <dbReference type="ARBA" id="ARBA00023237"/>
    </source>
</evidence>
<proteinExistence type="predicted"/>
<keyword evidence="7" id="KW-1185">Reference proteome</keyword>
<evidence type="ECO:0000256" key="1">
    <source>
        <dbReference type="ARBA" id="ARBA00004442"/>
    </source>
</evidence>
<accession>A0A4U0QMU4</accession>
<dbReference type="EMBL" id="SUNH01000020">
    <property type="protein sequence ID" value="TJZ82800.1"/>
    <property type="molecule type" value="Genomic_DNA"/>
</dbReference>